<feature type="transmembrane region" description="Helical" evidence="5">
    <location>
        <begin position="110"/>
        <end position="135"/>
    </location>
</feature>
<proteinExistence type="predicted"/>
<feature type="transmembrane region" description="Helical" evidence="5">
    <location>
        <begin position="62"/>
        <end position="80"/>
    </location>
</feature>
<evidence type="ECO:0000313" key="6">
    <source>
        <dbReference type="EMBL" id="SFU55275.1"/>
    </source>
</evidence>
<evidence type="ECO:0008006" key="8">
    <source>
        <dbReference type="Google" id="ProtNLM"/>
    </source>
</evidence>
<dbReference type="Proteomes" id="UP000199138">
    <property type="component" value="Unassembled WGS sequence"/>
</dbReference>
<keyword evidence="4 5" id="KW-0472">Membrane</keyword>
<reference evidence="7" key="1">
    <citation type="submission" date="2016-10" db="EMBL/GenBank/DDBJ databases">
        <authorList>
            <person name="Varghese N."/>
            <person name="Submissions S."/>
        </authorList>
    </citation>
    <scope>NUCLEOTIDE SEQUENCE [LARGE SCALE GENOMIC DNA]</scope>
    <source>
        <strain evidence="7">CGMCC 1.12333</strain>
    </source>
</reference>
<feature type="transmembrane region" description="Helical" evidence="5">
    <location>
        <begin position="24"/>
        <end position="41"/>
    </location>
</feature>
<sequence>MESSINQHHKNVATFIHISVFSKYFIPLGNFIAPIVLWAINKDRSDFIDHHGKQALNLQISIIVYHLLLLLILGIPFALLNMDASWDMFHITFQNDNFFWDSFDHIHGNIFWLLTAGSLLISLWIYGIICAVLAAMKANEGIYYKIPFTLNIIK</sequence>
<evidence type="ECO:0000256" key="5">
    <source>
        <dbReference type="SAM" id="Phobius"/>
    </source>
</evidence>
<name>A0A1I7H3J1_9FLAO</name>
<dbReference type="STRING" id="1224947.SAMN05216480_10715"/>
<evidence type="ECO:0000256" key="2">
    <source>
        <dbReference type="ARBA" id="ARBA00022692"/>
    </source>
</evidence>
<dbReference type="AlphaFoldDB" id="A0A1I7H3J1"/>
<evidence type="ECO:0000256" key="4">
    <source>
        <dbReference type="ARBA" id="ARBA00023136"/>
    </source>
</evidence>
<comment type="subcellular location">
    <subcellularLocation>
        <location evidence="1">Membrane</location>
        <topology evidence="1">Multi-pass membrane protein</topology>
    </subcellularLocation>
</comment>
<dbReference type="OrthoDB" id="9808930at2"/>
<evidence type="ECO:0000256" key="3">
    <source>
        <dbReference type="ARBA" id="ARBA00022989"/>
    </source>
</evidence>
<evidence type="ECO:0000313" key="7">
    <source>
        <dbReference type="Proteomes" id="UP000199138"/>
    </source>
</evidence>
<keyword evidence="7" id="KW-1185">Reference proteome</keyword>
<accession>A0A1I7H3J1</accession>
<protein>
    <recommendedName>
        <fullName evidence="8">DUF4870 domain-containing protein</fullName>
    </recommendedName>
</protein>
<keyword evidence="2 5" id="KW-0812">Transmembrane</keyword>
<keyword evidence="3 5" id="KW-1133">Transmembrane helix</keyword>
<dbReference type="EMBL" id="FPBK01000007">
    <property type="protein sequence ID" value="SFU55275.1"/>
    <property type="molecule type" value="Genomic_DNA"/>
</dbReference>
<dbReference type="InterPro" id="IPR019109">
    <property type="entry name" value="MamF_MmsF"/>
</dbReference>
<organism evidence="6 7">
    <name type="scientific">Pustulibacterium marinum</name>
    <dbReference type="NCBI Taxonomy" id="1224947"/>
    <lineage>
        <taxon>Bacteria</taxon>
        <taxon>Pseudomonadati</taxon>
        <taxon>Bacteroidota</taxon>
        <taxon>Flavobacteriia</taxon>
        <taxon>Flavobacteriales</taxon>
        <taxon>Flavobacteriaceae</taxon>
        <taxon>Pustulibacterium</taxon>
    </lineage>
</organism>
<gene>
    <name evidence="6" type="ORF">SAMN05216480_10715</name>
</gene>
<dbReference type="Pfam" id="PF09685">
    <property type="entry name" value="MamF_MmsF"/>
    <property type="match status" value="1"/>
</dbReference>
<dbReference type="RefSeq" id="WP_093025083.1">
    <property type="nucleotide sequence ID" value="NZ_FPBK01000007.1"/>
</dbReference>
<evidence type="ECO:0000256" key="1">
    <source>
        <dbReference type="ARBA" id="ARBA00004141"/>
    </source>
</evidence>